<dbReference type="CDD" id="cd00082">
    <property type="entry name" value="HisKA"/>
    <property type="match status" value="1"/>
</dbReference>
<comment type="caution">
    <text evidence="16">The sequence shown here is derived from an EMBL/GenBank/DDBJ whole genome shotgun (WGS) entry which is preliminary data.</text>
</comment>
<keyword evidence="12" id="KW-0902">Two-component regulatory system</keyword>
<evidence type="ECO:0000256" key="13">
    <source>
        <dbReference type="ARBA" id="ARBA00023136"/>
    </source>
</evidence>
<feature type="transmembrane region" description="Helical" evidence="14">
    <location>
        <begin position="6"/>
        <end position="24"/>
    </location>
</feature>
<dbReference type="Pfam" id="PF00512">
    <property type="entry name" value="HisKA"/>
    <property type="match status" value="1"/>
</dbReference>
<name>A0ABW9QVL6_9ACTN</name>
<dbReference type="Gene3D" id="1.10.287.130">
    <property type="match status" value="1"/>
</dbReference>
<dbReference type="InterPro" id="IPR029016">
    <property type="entry name" value="GAF-like_dom_sf"/>
</dbReference>
<dbReference type="PRINTS" id="PR00344">
    <property type="entry name" value="BCTRLSENSOR"/>
</dbReference>
<dbReference type="PROSITE" id="PS50109">
    <property type="entry name" value="HIS_KIN"/>
    <property type="match status" value="1"/>
</dbReference>
<evidence type="ECO:0000259" key="15">
    <source>
        <dbReference type="PROSITE" id="PS50109"/>
    </source>
</evidence>
<evidence type="ECO:0000256" key="1">
    <source>
        <dbReference type="ARBA" id="ARBA00000085"/>
    </source>
</evidence>
<evidence type="ECO:0000256" key="14">
    <source>
        <dbReference type="SAM" id="Phobius"/>
    </source>
</evidence>
<evidence type="ECO:0000256" key="11">
    <source>
        <dbReference type="ARBA" id="ARBA00022989"/>
    </source>
</evidence>
<dbReference type="SUPFAM" id="SSF55781">
    <property type="entry name" value="GAF domain-like"/>
    <property type="match status" value="1"/>
</dbReference>
<evidence type="ECO:0000256" key="12">
    <source>
        <dbReference type="ARBA" id="ARBA00023012"/>
    </source>
</evidence>
<dbReference type="InterPro" id="IPR003661">
    <property type="entry name" value="HisK_dim/P_dom"/>
</dbReference>
<organism evidence="16 17">
    <name type="scientific">Acidiferrimicrobium australe</name>
    <dbReference type="NCBI Taxonomy" id="2664430"/>
    <lineage>
        <taxon>Bacteria</taxon>
        <taxon>Bacillati</taxon>
        <taxon>Actinomycetota</taxon>
        <taxon>Acidimicrobiia</taxon>
        <taxon>Acidimicrobiales</taxon>
        <taxon>Acidimicrobiaceae</taxon>
        <taxon>Acidiferrimicrobium</taxon>
    </lineage>
</organism>
<evidence type="ECO:0000256" key="6">
    <source>
        <dbReference type="ARBA" id="ARBA00022679"/>
    </source>
</evidence>
<evidence type="ECO:0000256" key="2">
    <source>
        <dbReference type="ARBA" id="ARBA00004141"/>
    </source>
</evidence>
<dbReference type="Gene3D" id="1.20.120.620">
    <property type="entry name" value="Backbone structure of the membrane domain of e. Coli histidine kinase receptor kdpd"/>
    <property type="match status" value="1"/>
</dbReference>
<dbReference type="InterPro" id="IPR025201">
    <property type="entry name" value="KdpD_TM"/>
</dbReference>
<dbReference type="PANTHER" id="PTHR45569:SF1">
    <property type="entry name" value="SENSOR PROTEIN KDPD"/>
    <property type="match status" value="1"/>
</dbReference>
<keyword evidence="13 14" id="KW-0472">Membrane</keyword>
<reference evidence="16 17" key="1">
    <citation type="submission" date="2019-11" db="EMBL/GenBank/DDBJ databases">
        <title>Acidiferrimicrobium australis gen. nov., sp. nov., an acidophilic and obligately heterotrophic, member of the Actinobacteria that catalyses dissimilatory oxido- reduction of iron isolated from metal-rich acidic water in Chile.</title>
        <authorList>
            <person name="Gonzalez D."/>
            <person name="Huber K."/>
            <person name="Hedrich S."/>
            <person name="Rojas-Villalobos C."/>
            <person name="Quatrini R."/>
            <person name="Dinamarca M.A."/>
            <person name="Schwarz A."/>
            <person name="Canales C."/>
            <person name="Nancucheo I."/>
        </authorList>
    </citation>
    <scope>NUCLEOTIDE SEQUENCE [LARGE SCALE GENOMIC DNA]</scope>
    <source>
        <strain evidence="16 17">USS-CCA1</strain>
    </source>
</reference>
<comment type="catalytic activity">
    <reaction evidence="1">
        <text>ATP + protein L-histidine = ADP + protein N-phospho-L-histidine.</text>
        <dbReference type="EC" id="2.7.13.3"/>
    </reaction>
</comment>
<evidence type="ECO:0000256" key="9">
    <source>
        <dbReference type="ARBA" id="ARBA00022777"/>
    </source>
</evidence>
<dbReference type="SMART" id="SM00387">
    <property type="entry name" value="HATPase_c"/>
    <property type="match status" value="1"/>
</dbReference>
<dbReference type="SMART" id="SM00388">
    <property type="entry name" value="HisKA"/>
    <property type="match status" value="1"/>
</dbReference>
<gene>
    <name evidence="16" type="ORF">GHK86_12775</name>
</gene>
<evidence type="ECO:0000313" key="17">
    <source>
        <dbReference type="Proteomes" id="UP000437736"/>
    </source>
</evidence>
<dbReference type="SUPFAM" id="SSF47384">
    <property type="entry name" value="Homodimeric domain of signal transducing histidine kinase"/>
    <property type="match status" value="1"/>
</dbReference>
<evidence type="ECO:0000256" key="3">
    <source>
        <dbReference type="ARBA" id="ARBA00004236"/>
    </source>
</evidence>
<feature type="non-terminal residue" evidence="16">
    <location>
        <position position="1"/>
    </location>
</feature>
<dbReference type="SUPFAM" id="SSF55874">
    <property type="entry name" value="ATPase domain of HSP90 chaperone/DNA topoisomerase II/histidine kinase"/>
    <property type="match status" value="1"/>
</dbReference>
<dbReference type="Pfam" id="PF13493">
    <property type="entry name" value="DUF4118"/>
    <property type="match status" value="1"/>
</dbReference>
<dbReference type="EMBL" id="WJHE01000651">
    <property type="protein sequence ID" value="MST33590.1"/>
    <property type="molecule type" value="Genomic_DNA"/>
</dbReference>
<evidence type="ECO:0000256" key="4">
    <source>
        <dbReference type="ARBA" id="ARBA00012438"/>
    </source>
</evidence>
<evidence type="ECO:0000256" key="10">
    <source>
        <dbReference type="ARBA" id="ARBA00022840"/>
    </source>
</evidence>
<accession>A0ABW9QVL6</accession>
<dbReference type="EC" id="2.7.13.3" evidence="4"/>
<keyword evidence="5" id="KW-0597">Phosphoprotein</keyword>
<dbReference type="Proteomes" id="UP000437736">
    <property type="component" value="Unassembled WGS sequence"/>
</dbReference>
<sequence>WVGRFAAGSAAAVVLTAALAVALVPLRSHLSVATVALVLVVPVVVGVAVGGFAAGALATAVGFLTYDFVFIPPYYTLSVGTAQNWTALGVYAVVMVVVSRVVGRVETARAEAQSRARELRRLFDVSELLVRDASAAALLDGIVRAVRRAFELDGAALLLPTAGGLTLAASSGTALADDELQALSAGARPPAGSQLRVVALVISGRPAGLLALRGGRVADRAGEDLLRAFANHLALALERSQLQEQALRAGVLEEVDRLRRGLVSAVSHDLRTPLATIKVATSTLLDPAAPPPPEDAHELLELVDGQANRLDRLVTNLLDMTRIQAGALELRRSPVALAALFEDARARVGAPGEPGRVRLQADGDLPLVDVDRVLVGAVLANLLDNALSYSPADEAVTVVADRDGPGRVVVTVADRGPGLPEGAGGSGLFESIARREAGGAGGLGLAIVQAFVEAHGEQVWVEPREGGGSRVRFTLPVAA</sequence>
<keyword evidence="8" id="KW-0547">Nucleotide-binding</keyword>
<keyword evidence="7 14" id="KW-0812">Transmembrane</keyword>
<dbReference type="InterPro" id="IPR003594">
    <property type="entry name" value="HATPase_dom"/>
</dbReference>
<evidence type="ECO:0000256" key="5">
    <source>
        <dbReference type="ARBA" id="ARBA00022553"/>
    </source>
</evidence>
<keyword evidence="17" id="KW-1185">Reference proteome</keyword>
<evidence type="ECO:0000313" key="16">
    <source>
        <dbReference type="EMBL" id="MST33590.1"/>
    </source>
</evidence>
<proteinExistence type="predicted"/>
<dbReference type="InterPro" id="IPR038318">
    <property type="entry name" value="KdpD_sf"/>
</dbReference>
<keyword evidence="9" id="KW-0418">Kinase</keyword>
<dbReference type="InterPro" id="IPR004358">
    <property type="entry name" value="Sig_transdc_His_kin-like_C"/>
</dbReference>
<keyword evidence="11 14" id="KW-1133">Transmembrane helix</keyword>
<dbReference type="Gene3D" id="3.30.450.40">
    <property type="match status" value="1"/>
</dbReference>
<evidence type="ECO:0000256" key="7">
    <source>
        <dbReference type="ARBA" id="ARBA00022692"/>
    </source>
</evidence>
<dbReference type="PANTHER" id="PTHR45569">
    <property type="entry name" value="SENSOR PROTEIN KDPD"/>
    <property type="match status" value="1"/>
</dbReference>
<protein>
    <recommendedName>
        <fullName evidence="4">histidine kinase</fullName>
        <ecNumber evidence="4">2.7.13.3</ecNumber>
    </recommendedName>
</protein>
<dbReference type="Pfam" id="PF02518">
    <property type="entry name" value="HATPase_c"/>
    <property type="match status" value="1"/>
</dbReference>
<feature type="transmembrane region" description="Helical" evidence="14">
    <location>
        <begin position="85"/>
        <end position="103"/>
    </location>
</feature>
<dbReference type="InterPro" id="IPR005467">
    <property type="entry name" value="His_kinase_dom"/>
</dbReference>
<feature type="transmembrane region" description="Helical" evidence="14">
    <location>
        <begin position="36"/>
        <end position="65"/>
    </location>
</feature>
<dbReference type="InterPro" id="IPR036890">
    <property type="entry name" value="HATPase_C_sf"/>
</dbReference>
<dbReference type="InterPro" id="IPR052023">
    <property type="entry name" value="Histidine_kinase_KdpD"/>
</dbReference>
<keyword evidence="6" id="KW-0808">Transferase</keyword>
<comment type="subcellular location">
    <subcellularLocation>
        <location evidence="3">Cell membrane</location>
    </subcellularLocation>
    <subcellularLocation>
        <location evidence="2">Membrane</location>
        <topology evidence="2">Multi-pass membrane protein</topology>
    </subcellularLocation>
</comment>
<keyword evidence="10" id="KW-0067">ATP-binding</keyword>
<evidence type="ECO:0000256" key="8">
    <source>
        <dbReference type="ARBA" id="ARBA00022741"/>
    </source>
</evidence>
<feature type="domain" description="Histidine kinase" evidence="15">
    <location>
        <begin position="265"/>
        <end position="479"/>
    </location>
</feature>
<dbReference type="Gene3D" id="3.30.565.10">
    <property type="entry name" value="Histidine kinase-like ATPase, C-terminal domain"/>
    <property type="match status" value="1"/>
</dbReference>
<dbReference type="InterPro" id="IPR036097">
    <property type="entry name" value="HisK_dim/P_sf"/>
</dbReference>